<dbReference type="InterPro" id="IPR021259">
    <property type="entry name" value="DUF2817"/>
</dbReference>
<dbReference type="CDD" id="cd06233">
    <property type="entry name" value="M14-like"/>
    <property type="match status" value="1"/>
</dbReference>
<accession>A0ABW3SVW3</accession>
<dbReference type="Pfam" id="PF10994">
    <property type="entry name" value="DUF2817"/>
    <property type="match status" value="1"/>
</dbReference>
<dbReference type="Gene3D" id="3.40.630.10">
    <property type="entry name" value="Zn peptidases"/>
    <property type="match status" value="1"/>
</dbReference>
<protein>
    <submittedName>
        <fullName evidence="1">M14 family metallopeptidase</fullName>
    </submittedName>
</protein>
<evidence type="ECO:0000313" key="2">
    <source>
        <dbReference type="Proteomes" id="UP001597216"/>
    </source>
</evidence>
<name>A0ABW3SVW3_9CAUL</name>
<comment type="caution">
    <text evidence="1">The sequence shown here is derived from an EMBL/GenBank/DDBJ whole genome shotgun (WGS) entry which is preliminary data.</text>
</comment>
<dbReference type="RefSeq" id="WP_377351996.1">
    <property type="nucleotide sequence ID" value="NZ_JBHTLQ010000001.1"/>
</dbReference>
<dbReference type="SUPFAM" id="SSF53187">
    <property type="entry name" value="Zn-dependent exopeptidases"/>
    <property type="match status" value="1"/>
</dbReference>
<evidence type="ECO:0000313" key="1">
    <source>
        <dbReference type="EMBL" id="MFD1189069.1"/>
    </source>
</evidence>
<reference evidence="2" key="1">
    <citation type="journal article" date="2019" name="Int. J. Syst. Evol. Microbiol.">
        <title>The Global Catalogue of Microorganisms (GCM) 10K type strain sequencing project: providing services to taxonomists for standard genome sequencing and annotation.</title>
        <authorList>
            <consortium name="The Broad Institute Genomics Platform"/>
            <consortium name="The Broad Institute Genome Sequencing Center for Infectious Disease"/>
            <person name="Wu L."/>
            <person name="Ma J."/>
        </authorList>
    </citation>
    <scope>NUCLEOTIDE SEQUENCE [LARGE SCALE GENOMIC DNA]</scope>
    <source>
        <strain evidence="2">CCUG 55074</strain>
    </source>
</reference>
<gene>
    <name evidence="1" type="ORF">ACFQ27_00630</name>
</gene>
<sequence length="361" mass="38219">MDSLDSFSADYAEARDKFRAAAADEGAQTQQIPHPLTGPKGEALAVDVAWLGPREAERVLVTFSAVHGVEGFCGSGAQVDWLRRGEGRDLPAGVAVMHVHAVNPHGFAWLRRMTEENVDLNRNWIDFAAERPRNLGYEALAGVLSPADWSAETQAATRAALGDYGREHGAAALAEAASGGQYVDPKGIFYGGQAPVWARRTLTDLLSERLARARRVAVIDFHTGLGPWGYGEPIIVEGPGDPAYERARNWFGAAITSMAKGEAAISKVSGDTLEGVPALLGHAETACVALEFGTLPGPKVLNAIRADNWLHMHGDPLGADAAAIKAEIRAAFFGDQPDWKGMILGQALATARQALGGLAAA</sequence>
<keyword evidence="2" id="KW-1185">Reference proteome</keyword>
<dbReference type="EMBL" id="JBHTLQ010000001">
    <property type="protein sequence ID" value="MFD1189069.1"/>
    <property type="molecule type" value="Genomic_DNA"/>
</dbReference>
<organism evidence="1 2">
    <name type="scientific">Phenylobacterium conjunctum</name>
    <dbReference type="NCBI Taxonomy" id="1298959"/>
    <lineage>
        <taxon>Bacteria</taxon>
        <taxon>Pseudomonadati</taxon>
        <taxon>Pseudomonadota</taxon>
        <taxon>Alphaproteobacteria</taxon>
        <taxon>Caulobacterales</taxon>
        <taxon>Caulobacteraceae</taxon>
        <taxon>Phenylobacterium</taxon>
    </lineage>
</organism>
<dbReference type="Proteomes" id="UP001597216">
    <property type="component" value="Unassembled WGS sequence"/>
</dbReference>
<proteinExistence type="predicted"/>